<dbReference type="GO" id="GO:0005634">
    <property type="term" value="C:nucleus"/>
    <property type="evidence" value="ECO:0007669"/>
    <property type="project" value="TreeGrafter"/>
</dbReference>
<evidence type="ECO:0000256" key="4">
    <source>
        <dbReference type="SAM" id="Coils"/>
    </source>
</evidence>
<keyword evidence="3" id="KW-0677">Repeat</keyword>
<keyword evidence="4" id="KW-0175">Coiled coil</keyword>
<feature type="coiled-coil region" evidence="4">
    <location>
        <begin position="11"/>
        <end position="45"/>
    </location>
</feature>
<gene>
    <name evidence="5" type="ORF">THAOC_24383</name>
</gene>
<feature type="non-terminal residue" evidence="5">
    <location>
        <position position="1"/>
    </location>
</feature>
<dbReference type="PANTHER" id="PTHR24113">
    <property type="entry name" value="RAN GTPASE-ACTIVATING PROTEIN 1"/>
    <property type="match status" value="1"/>
</dbReference>
<dbReference type="Gene3D" id="3.80.10.10">
    <property type="entry name" value="Ribonuclease Inhibitor"/>
    <property type="match status" value="1"/>
</dbReference>
<dbReference type="GO" id="GO:0005096">
    <property type="term" value="F:GTPase activator activity"/>
    <property type="evidence" value="ECO:0007669"/>
    <property type="project" value="UniProtKB-KW"/>
</dbReference>
<evidence type="ECO:0000313" key="6">
    <source>
        <dbReference type="Proteomes" id="UP000266841"/>
    </source>
</evidence>
<keyword evidence="1" id="KW-0343">GTPase activation</keyword>
<organism evidence="5 6">
    <name type="scientific">Thalassiosira oceanica</name>
    <name type="common">Marine diatom</name>
    <dbReference type="NCBI Taxonomy" id="159749"/>
    <lineage>
        <taxon>Eukaryota</taxon>
        <taxon>Sar</taxon>
        <taxon>Stramenopiles</taxon>
        <taxon>Ochrophyta</taxon>
        <taxon>Bacillariophyta</taxon>
        <taxon>Coscinodiscophyceae</taxon>
        <taxon>Thalassiosirophycidae</taxon>
        <taxon>Thalassiosirales</taxon>
        <taxon>Thalassiosiraceae</taxon>
        <taxon>Thalassiosira</taxon>
    </lineage>
</organism>
<evidence type="ECO:0000313" key="5">
    <source>
        <dbReference type="EMBL" id="EJK55835.1"/>
    </source>
</evidence>
<name>K0RS20_THAOC</name>
<proteinExistence type="predicted"/>
<dbReference type="Pfam" id="PF13516">
    <property type="entry name" value="LRR_6"/>
    <property type="match status" value="1"/>
</dbReference>
<dbReference type="SMART" id="SM00368">
    <property type="entry name" value="LRR_RI"/>
    <property type="match status" value="2"/>
</dbReference>
<dbReference type="OrthoDB" id="192312at2759"/>
<dbReference type="GO" id="GO:0006913">
    <property type="term" value="P:nucleocytoplasmic transport"/>
    <property type="evidence" value="ECO:0007669"/>
    <property type="project" value="TreeGrafter"/>
</dbReference>
<accession>K0RS20</accession>
<dbReference type="eggNOG" id="ENOG502SERJ">
    <property type="taxonomic scope" value="Eukaryota"/>
</dbReference>
<dbReference type="InterPro" id="IPR027038">
    <property type="entry name" value="RanGap"/>
</dbReference>
<dbReference type="GO" id="GO:0031267">
    <property type="term" value="F:small GTPase binding"/>
    <property type="evidence" value="ECO:0007669"/>
    <property type="project" value="TreeGrafter"/>
</dbReference>
<reference evidence="5 6" key="1">
    <citation type="journal article" date="2012" name="Genome Biol.">
        <title>Genome and low-iron response of an oceanic diatom adapted to chronic iron limitation.</title>
        <authorList>
            <person name="Lommer M."/>
            <person name="Specht M."/>
            <person name="Roy A.S."/>
            <person name="Kraemer L."/>
            <person name="Andreson R."/>
            <person name="Gutowska M.A."/>
            <person name="Wolf J."/>
            <person name="Bergner S.V."/>
            <person name="Schilhabel M.B."/>
            <person name="Klostermeier U.C."/>
            <person name="Beiko R.G."/>
            <person name="Rosenstiel P."/>
            <person name="Hippler M."/>
            <person name="Laroche J."/>
        </authorList>
    </citation>
    <scope>NUCLEOTIDE SEQUENCE [LARGE SCALE GENOMIC DNA]</scope>
    <source>
        <strain evidence="5 6">CCMP1005</strain>
    </source>
</reference>
<dbReference type="InterPro" id="IPR032675">
    <property type="entry name" value="LRR_dom_sf"/>
</dbReference>
<sequence length="357" mass="40672">CRLKEERKLIQASTERQTKALRDDIEALKSENKALKWSLNQLARKVQEGWEYPVAIQPNEYWQDKGYEDYAIHDIKVEFLGELKTAVSELEHGVCNSVSIVSISHVGHDEDLVPHWNALFRSFEHVNPYGAGVVLYLQSIELNEDVMRQICYHVRHKNIRTVHFTNNEFIDMRGMRGMRGAISELGNALKSPKLKCLTWSENPIHNTEDMTLFTQVLSQSEALDKLKFARNGNANTQALLSGVDFSRYNVLDFGDNNLQTNGRTDIPDLIAANPPLEKLYLYKNSLNDDDAVLIAQSLGRNTNLRRLNVRRNNIQERGMRALYEAVNDTSTLNALSDSNHSCLLEGLPEDFDLDAIN</sequence>
<protein>
    <submittedName>
        <fullName evidence="5">Uncharacterized protein</fullName>
    </submittedName>
</protein>
<dbReference type="Proteomes" id="UP000266841">
    <property type="component" value="Unassembled WGS sequence"/>
</dbReference>
<evidence type="ECO:0000256" key="2">
    <source>
        <dbReference type="ARBA" id="ARBA00022614"/>
    </source>
</evidence>
<dbReference type="AlphaFoldDB" id="K0RS20"/>
<evidence type="ECO:0000256" key="1">
    <source>
        <dbReference type="ARBA" id="ARBA00022468"/>
    </source>
</evidence>
<dbReference type="EMBL" id="AGNL01033082">
    <property type="protein sequence ID" value="EJK55835.1"/>
    <property type="molecule type" value="Genomic_DNA"/>
</dbReference>
<keyword evidence="2" id="KW-0433">Leucine-rich repeat</keyword>
<dbReference type="PANTHER" id="PTHR24113:SF12">
    <property type="entry name" value="RAN GTPASE-ACTIVATING PROTEIN 1"/>
    <property type="match status" value="1"/>
</dbReference>
<dbReference type="InterPro" id="IPR001611">
    <property type="entry name" value="Leu-rich_rpt"/>
</dbReference>
<keyword evidence="6" id="KW-1185">Reference proteome</keyword>
<evidence type="ECO:0000256" key="3">
    <source>
        <dbReference type="ARBA" id="ARBA00022737"/>
    </source>
</evidence>
<dbReference type="SUPFAM" id="SSF52047">
    <property type="entry name" value="RNI-like"/>
    <property type="match status" value="1"/>
</dbReference>
<comment type="caution">
    <text evidence="5">The sequence shown here is derived from an EMBL/GenBank/DDBJ whole genome shotgun (WGS) entry which is preliminary data.</text>
</comment>
<dbReference type="GO" id="GO:0048471">
    <property type="term" value="C:perinuclear region of cytoplasm"/>
    <property type="evidence" value="ECO:0007669"/>
    <property type="project" value="TreeGrafter"/>
</dbReference>
<dbReference type="GO" id="GO:0005829">
    <property type="term" value="C:cytosol"/>
    <property type="evidence" value="ECO:0007669"/>
    <property type="project" value="TreeGrafter"/>
</dbReference>